<feature type="compositionally biased region" description="Polar residues" evidence="1">
    <location>
        <begin position="28"/>
        <end position="39"/>
    </location>
</feature>
<accession>A0AAV9S032</accession>
<reference evidence="2 3" key="1">
    <citation type="submission" date="2021-06" db="EMBL/GenBank/DDBJ databases">
        <authorList>
            <person name="Palmer J.M."/>
        </authorList>
    </citation>
    <scope>NUCLEOTIDE SEQUENCE [LARGE SCALE GENOMIC DNA]</scope>
    <source>
        <strain evidence="2 3">MEX-2019</strain>
        <tissue evidence="2">Muscle</tissue>
    </source>
</reference>
<feature type="compositionally biased region" description="Low complexity" evidence="1">
    <location>
        <begin position="40"/>
        <end position="58"/>
    </location>
</feature>
<dbReference type="EMBL" id="JAHHUM010001155">
    <property type="protein sequence ID" value="KAK5614685.1"/>
    <property type="molecule type" value="Genomic_DNA"/>
</dbReference>
<feature type="compositionally biased region" description="Pro residues" evidence="1">
    <location>
        <begin position="249"/>
        <end position="266"/>
    </location>
</feature>
<feature type="compositionally biased region" description="Basic and acidic residues" evidence="1">
    <location>
        <begin position="79"/>
        <end position="95"/>
    </location>
</feature>
<organism evidence="2 3">
    <name type="scientific">Crenichthys baileyi</name>
    <name type="common">White River springfish</name>
    <dbReference type="NCBI Taxonomy" id="28760"/>
    <lineage>
        <taxon>Eukaryota</taxon>
        <taxon>Metazoa</taxon>
        <taxon>Chordata</taxon>
        <taxon>Craniata</taxon>
        <taxon>Vertebrata</taxon>
        <taxon>Euteleostomi</taxon>
        <taxon>Actinopterygii</taxon>
        <taxon>Neopterygii</taxon>
        <taxon>Teleostei</taxon>
        <taxon>Neoteleostei</taxon>
        <taxon>Acanthomorphata</taxon>
        <taxon>Ovalentaria</taxon>
        <taxon>Atherinomorphae</taxon>
        <taxon>Cyprinodontiformes</taxon>
        <taxon>Goodeidae</taxon>
        <taxon>Crenichthys</taxon>
    </lineage>
</organism>
<evidence type="ECO:0000256" key="1">
    <source>
        <dbReference type="SAM" id="MobiDB-lite"/>
    </source>
</evidence>
<feature type="region of interest" description="Disordered" evidence="1">
    <location>
        <begin position="180"/>
        <end position="318"/>
    </location>
</feature>
<evidence type="ECO:0000313" key="3">
    <source>
        <dbReference type="Proteomes" id="UP001311232"/>
    </source>
</evidence>
<protein>
    <submittedName>
        <fullName evidence="2">Uncharacterized protein</fullName>
    </submittedName>
</protein>
<feature type="compositionally biased region" description="Basic residues" evidence="1">
    <location>
        <begin position="230"/>
        <end position="243"/>
    </location>
</feature>
<feature type="region of interest" description="Disordered" evidence="1">
    <location>
        <begin position="1"/>
        <end position="123"/>
    </location>
</feature>
<feature type="compositionally biased region" description="Polar residues" evidence="1">
    <location>
        <begin position="1"/>
        <end position="19"/>
    </location>
</feature>
<dbReference type="Proteomes" id="UP001311232">
    <property type="component" value="Unassembled WGS sequence"/>
</dbReference>
<sequence length="318" mass="34805">MTSTAQSTPPNPNGTSTQRPAPMPGTRPQHNQQQGNKTITTPTPEATTNPAPATQTEQAHPKQAPGQDMKSHQPAKPEGVPRTRSMEAIDADPHQHPRSANKNNRAEPDRRSPQAAPTTSPHILLCTCRGTVKTTNTRAHTPTRNIQQTANPTPSTEAHEPTQRRAALNRLLCRTAALRFRPPRTGPPRPNTTAAIQRRQNAAKSTRKQKLHTNSHCASASPTSPPKTKPPVKVHPMKRKIRIIRPQNIPTPIPLPEAPARRPLPGPTKGKKPTEPNQNPSGVPRPVHPETTLAPPAFTRNHATLRPLPPERKRGRHQ</sequence>
<feature type="region of interest" description="Disordered" evidence="1">
    <location>
        <begin position="135"/>
        <end position="161"/>
    </location>
</feature>
<name>A0AAV9S032_9TELE</name>
<feature type="compositionally biased region" description="Polar residues" evidence="1">
    <location>
        <begin position="194"/>
        <end position="204"/>
    </location>
</feature>
<comment type="caution">
    <text evidence="2">The sequence shown here is derived from an EMBL/GenBank/DDBJ whole genome shotgun (WGS) entry which is preliminary data.</text>
</comment>
<dbReference type="AlphaFoldDB" id="A0AAV9S032"/>
<feature type="compositionally biased region" description="Polar residues" evidence="1">
    <location>
        <begin position="135"/>
        <end position="156"/>
    </location>
</feature>
<keyword evidence="3" id="KW-1185">Reference proteome</keyword>
<proteinExistence type="predicted"/>
<evidence type="ECO:0000313" key="2">
    <source>
        <dbReference type="EMBL" id="KAK5614685.1"/>
    </source>
</evidence>
<gene>
    <name evidence="2" type="ORF">CRENBAI_006276</name>
</gene>